<dbReference type="InterPro" id="IPR009444">
    <property type="entry name" value="Conjugal_tfr_TraD_a-type"/>
</dbReference>
<dbReference type="RefSeq" id="WP_042475340.1">
    <property type="nucleotide sequence ID" value="NZ_BAYX01000013.1"/>
</dbReference>
<sequence>MSGERKRDARQKLLLGGLVVRAGLAEADRAFLLGALLELVKVSLTSDEYRRPIELARQC</sequence>
<accession>A0AA87QCD8</accession>
<organism evidence="1 2">
    <name type="scientific">Rhizobium rhizogenes NBRC 13257</name>
    <dbReference type="NCBI Taxonomy" id="1220581"/>
    <lineage>
        <taxon>Bacteria</taxon>
        <taxon>Pseudomonadati</taxon>
        <taxon>Pseudomonadota</taxon>
        <taxon>Alphaproteobacteria</taxon>
        <taxon>Hyphomicrobiales</taxon>
        <taxon>Rhizobiaceae</taxon>
        <taxon>Rhizobium/Agrobacterium group</taxon>
        <taxon>Rhizobium</taxon>
    </lineage>
</organism>
<reference evidence="1 2" key="1">
    <citation type="submission" date="2014-05" db="EMBL/GenBank/DDBJ databases">
        <title>Whole genome shotgun sequence of Rhizobium rhizogenes NBRC 13257.</title>
        <authorList>
            <person name="Katano-Makiyama Y."/>
            <person name="Hosoyama A."/>
            <person name="Hashimoto M."/>
            <person name="Hosoyama Y."/>
            <person name="Noguchi M."/>
            <person name="Tsuchikane K."/>
            <person name="Kimura A."/>
            <person name="Ohji S."/>
            <person name="Ichikawa N."/>
            <person name="Yamazoe A."/>
            <person name="Fujita N."/>
        </authorList>
    </citation>
    <scope>NUCLEOTIDE SEQUENCE [LARGE SCALE GENOMIC DNA]</scope>
    <source>
        <strain evidence="1 2">NBRC 13257</strain>
    </source>
</reference>
<comment type="caution">
    <text evidence="1">The sequence shown here is derived from an EMBL/GenBank/DDBJ whole genome shotgun (WGS) entry which is preliminary data.</text>
</comment>
<dbReference type="Proteomes" id="UP000026941">
    <property type="component" value="Unassembled WGS sequence"/>
</dbReference>
<dbReference type="EMBL" id="BAYX01000013">
    <property type="protein sequence ID" value="GAJ95796.1"/>
    <property type="molecule type" value="Genomic_DNA"/>
</dbReference>
<evidence type="ECO:0000313" key="2">
    <source>
        <dbReference type="Proteomes" id="UP000026941"/>
    </source>
</evidence>
<dbReference type="AlphaFoldDB" id="A0AA87QCD8"/>
<evidence type="ECO:0000313" key="1">
    <source>
        <dbReference type="EMBL" id="GAJ95796.1"/>
    </source>
</evidence>
<protein>
    <submittedName>
        <fullName evidence="1">Conjugal transfer protein TraD</fullName>
    </submittedName>
</protein>
<name>A0AA87QCD8_RHIRH</name>
<gene>
    <name evidence="1" type="primary">traD</name>
    <name evidence="1" type="ORF">RRH01S_13_01570</name>
</gene>
<proteinExistence type="predicted"/>
<dbReference type="Pfam" id="PF06412">
    <property type="entry name" value="TraD"/>
    <property type="match status" value="1"/>
</dbReference>